<comment type="caution">
    <text evidence="1">The sequence shown here is derived from an EMBL/GenBank/DDBJ whole genome shotgun (WGS) entry which is preliminary data.</text>
</comment>
<protein>
    <submittedName>
        <fullName evidence="1">Uncharacterized protein</fullName>
    </submittedName>
</protein>
<organism evidence="1 2">
    <name type="scientific">Portunus trituberculatus</name>
    <name type="common">Swimming crab</name>
    <name type="synonym">Neptunus trituberculatus</name>
    <dbReference type="NCBI Taxonomy" id="210409"/>
    <lineage>
        <taxon>Eukaryota</taxon>
        <taxon>Metazoa</taxon>
        <taxon>Ecdysozoa</taxon>
        <taxon>Arthropoda</taxon>
        <taxon>Crustacea</taxon>
        <taxon>Multicrustacea</taxon>
        <taxon>Malacostraca</taxon>
        <taxon>Eumalacostraca</taxon>
        <taxon>Eucarida</taxon>
        <taxon>Decapoda</taxon>
        <taxon>Pleocyemata</taxon>
        <taxon>Brachyura</taxon>
        <taxon>Eubrachyura</taxon>
        <taxon>Portunoidea</taxon>
        <taxon>Portunidae</taxon>
        <taxon>Portuninae</taxon>
        <taxon>Portunus</taxon>
    </lineage>
</organism>
<dbReference type="AlphaFoldDB" id="A0A5B7CKP5"/>
<gene>
    <name evidence="1" type="ORF">E2C01_001901</name>
</gene>
<proteinExistence type="predicted"/>
<accession>A0A5B7CKP5</accession>
<evidence type="ECO:0000313" key="1">
    <source>
        <dbReference type="EMBL" id="MPC09294.1"/>
    </source>
</evidence>
<dbReference type="Proteomes" id="UP000324222">
    <property type="component" value="Unassembled WGS sequence"/>
</dbReference>
<evidence type="ECO:0000313" key="2">
    <source>
        <dbReference type="Proteomes" id="UP000324222"/>
    </source>
</evidence>
<dbReference type="EMBL" id="VSRR010000063">
    <property type="protein sequence ID" value="MPC09294.1"/>
    <property type="molecule type" value="Genomic_DNA"/>
</dbReference>
<reference evidence="1 2" key="1">
    <citation type="submission" date="2019-05" db="EMBL/GenBank/DDBJ databases">
        <title>Another draft genome of Portunus trituberculatus and its Hox gene families provides insights of decapod evolution.</title>
        <authorList>
            <person name="Jeong J.-H."/>
            <person name="Song I."/>
            <person name="Kim S."/>
            <person name="Choi T."/>
            <person name="Kim D."/>
            <person name="Ryu S."/>
            <person name="Kim W."/>
        </authorList>
    </citation>
    <scope>NUCLEOTIDE SEQUENCE [LARGE SCALE GENOMIC DNA]</scope>
    <source>
        <tissue evidence="1">Muscle</tissue>
    </source>
</reference>
<sequence length="92" mass="10570">MSAHQEERCQVVQHQILLTTIARVTHQHLRDCHCVDKASIAPGHSSLSHHKFPEVRYGEETSQNIEHRLLNYESVCKTNNHVQYLNDALEAS</sequence>
<keyword evidence="2" id="KW-1185">Reference proteome</keyword>
<name>A0A5B7CKP5_PORTR</name>